<protein>
    <submittedName>
        <fullName evidence="5">Crp/Fnr family transcriptional regulator</fullName>
    </submittedName>
</protein>
<evidence type="ECO:0000259" key="4">
    <source>
        <dbReference type="PROSITE" id="PS51063"/>
    </source>
</evidence>
<dbReference type="InterPro" id="IPR014710">
    <property type="entry name" value="RmlC-like_jellyroll"/>
</dbReference>
<organism evidence="5 6">
    <name type="scientific">Microvirga arabica</name>
    <dbReference type="NCBI Taxonomy" id="1128671"/>
    <lineage>
        <taxon>Bacteria</taxon>
        <taxon>Pseudomonadati</taxon>
        <taxon>Pseudomonadota</taxon>
        <taxon>Alphaproteobacteria</taxon>
        <taxon>Hyphomicrobiales</taxon>
        <taxon>Methylobacteriaceae</taxon>
        <taxon>Microvirga</taxon>
    </lineage>
</organism>
<dbReference type="SUPFAM" id="SSF51206">
    <property type="entry name" value="cAMP-binding domain-like"/>
    <property type="match status" value="1"/>
</dbReference>
<evidence type="ECO:0000313" key="6">
    <source>
        <dbReference type="Proteomes" id="UP001593940"/>
    </source>
</evidence>
<reference evidence="5 6" key="1">
    <citation type="submission" date="2024-09" db="EMBL/GenBank/DDBJ databases">
        <title>Nodulacao em especies de Leguminosae Basais da Amazonia e Caracterizacao dos Rizobios e Bacterias Associadas aos Nodulos.</title>
        <authorList>
            <person name="Jambeiro I.C.A."/>
            <person name="Lopes I.S."/>
            <person name="Aguiar E.R.G.R."/>
            <person name="Santos A.F.J."/>
            <person name="Dos Santos J.M.F."/>
            <person name="Gross E."/>
        </authorList>
    </citation>
    <scope>NUCLEOTIDE SEQUENCE [LARGE SCALE GENOMIC DNA]</scope>
    <source>
        <strain evidence="5 6">BRUESC1165</strain>
    </source>
</reference>
<dbReference type="CDD" id="cd00038">
    <property type="entry name" value="CAP_ED"/>
    <property type="match status" value="1"/>
</dbReference>
<sequence length="245" mass="27426">MLAHSPNGLMIRKLESIFPLSDEERQVLSELPIQVTAFRPDQDIVRVGDHPFQCCLVLQGFTCVYKLTAEGKRQIVAFHVPGDIPDLQSLHLKVMDNSVATVSPCTLGFIPHETLHDICNRYPRITAAFWRETLVDASIFREWMTGIGRREAYNRMAHLLCELKVRLEAVGLVEDGTFDLPITQAELADAVGASTVHVNRVLQELRADGLIRSKGTQVSILDWAGLKAAGDFDPLYLHRRRDGNA</sequence>
<proteinExistence type="predicted"/>
<evidence type="ECO:0000256" key="1">
    <source>
        <dbReference type="ARBA" id="ARBA00023015"/>
    </source>
</evidence>
<dbReference type="InterPro" id="IPR018490">
    <property type="entry name" value="cNMP-bd_dom_sf"/>
</dbReference>
<evidence type="ECO:0000313" key="5">
    <source>
        <dbReference type="EMBL" id="MFC1460157.1"/>
    </source>
</evidence>
<dbReference type="InterPro" id="IPR000595">
    <property type="entry name" value="cNMP-bd_dom"/>
</dbReference>
<accession>A0ABV6YGL3</accession>
<keyword evidence="6" id="KW-1185">Reference proteome</keyword>
<keyword evidence="1" id="KW-0805">Transcription regulation</keyword>
<keyword evidence="3" id="KW-0804">Transcription</keyword>
<dbReference type="Pfam" id="PF00027">
    <property type="entry name" value="cNMP_binding"/>
    <property type="match status" value="1"/>
</dbReference>
<dbReference type="Gene3D" id="1.10.10.10">
    <property type="entry name" value="Winged helix-like DNA-binding domain superfamily/Winged helix DNA-binding domain"/>
    <property type="match status" value="1"/>
</dbReference>
<gene>
    <name evidence="5" type="ORF">ACETIH_26325</name>
</gene>
<dbReference type="Gene3D" id="2.60.120.10">
    <property type="entry name" value="Jelly Rolls"/>
    <property type="match status" value="1"/>
</dbReference>
<evidence type="ECO:0000256" key="2">
    <source>
        <dbReference type="ARBA" id="ARBA00023125"/>
    </source>
</evidence>
<comment type="caution">
    <text evidence="5">The sequence shown here is derived from an EMBL/GenBank/DDBJ whole genome shotgun (WGS) entry which is preliminary data.</text>
</comment>
<dbReference type="PROSITE" id="PS51063">
    <property type="entry name" value="HTH_CRP_2"/>
    <property type="match status" value="1"/>
</dbReference>
<dbReference type="Pfam" id="PF13545">
    <property type="entry name" value="HTH_Crp_2"/>
    <property type="match status" value="1"/>
</dbReference>
<dbReference type="InterPro" id="IPR012318">
    <property type="entry name" value="HTH_CRP"/>
</dbReference>
<name>A0ABV6YGL3_9HYPH</name>
<dbReference type="RefSeq" id="WP_377031472.1">
    <property type="nucleotide sequence ID" value="NZ_JBHOMY010000121.1"/>
</dbReference>
<dbReference type="Proteomes" id="UP001593940">
    <property type="component" value="Unassembled WGS sequence"/>
</dbReference>
<dbReference type="InterPro" id="IPR036390">
    <property type="entry name" value="WH_DNA-bd_sf"/>
</dbReference>
<dbReference type="SMART" id="SM00419">
    <property type="entry name" value="HTH_CRP"/>
    <property type="match status" value="1"/>
</dbReference>
<feature type="domain" description="HTH crp-type" evidence="4">
    <location>
        <begin position="150"/>
        <end position="224"/>
    </location>
</feature>
<dbReference type="EMBL" id="JBHOMY010000121">
    <property type="protein sequence ID" value="MFC1460157.1"/>
    <property type="molecule type" value="Genomic_DNA"/>
</dbReference>
<dbReference type="SUPFAM" id="SSF46785">
    <property type="entry name" value="Winged helix' DNA-binding domain"/>
    <property type="match status" value="1"/>
</dbReference>
<keyword evidence="2" id="KW-0238">DNA-binding</keyword>
<dbReference type="InterPro" id="IPR036388">
    <property type="entry name" value="WH-like_DNA-bd_sf"/>
</dbReference>
<evidence type="ECO:0000256" key="3">
    <source>
        <dbReference type="ARBA" id="ARBA00023163"/>
    </source>
</evidence>